<feature type="signal peptide" evidence="2">
    <location>
        <begin position="1"/>
        <end position="25"/>
    </location>
</feature>
<dbReference type="PANTHER" id="PTHR12558">
    <property type="entry name" value="CELL DIVISION CYCLE 16,23,27"/>
    <property type="match status" value="1"/>
</dbReference>
<dbReference type="PROSITE" id="PS50005">
    <property type="entry name" value="TPR"/>
    <property type="match status" value="1"/>
</dbReference>
<organism evidence="3 4">
    <name type="scientific">Antarctobacter heliothermus</name>
    <dbReference type="NCBI Taxonomy" id="74033"/>
    <lineage>
        <taxon>Bacteria</taxon>
        <taxon>Pseudomonadati</taxon>
        <taxon>Pseudomonadota</taxon>
        <taxon>Alphaproteobacteria</taxon>
        <taxon>Rhodobacterales</taxon>
        <taxon>Roseobacteraceae</taxon>
        <taxon>Antarctobacter</taxon>
    </lineage>
</organism>
<dbReference type="InterPro" id="IPR019734">
    <property type="entry name" value="TPR_rpt"/>
</dbReference>
<dbReference type="Gene3D" id="1.25.40.10">
    <property type="entry name" value="Tetratricopeptide repeat domain"/>
    <property type="match status" value="3"/>
</dbReference>
<dbReference type="PANTHER" id="PTHR12558:SF13">
    <property type="entry name" value="CELL DIVISION CYCLE PROTEIN 27 HOMOLOG"/>
    <property type="match status" value="1"/>
</dbReference>
<keyword evidence="3" id="KW-0449">Lipoprotein</keyword>
<dbReference type="OrthoDB" id="9766710at2"/>
<dbReference type="AlphaFoldDB" id="A0A222DZ61"/>
<gene>
    <name evidence="3" type="ORF">ANTHELSMS3_00462</name>
</gene>
<dbReference type="RefSeq" id="WP_094036877.1">
    <property type="nucleotide sequence ID" value="NZ_CP022540.1"/>
</dbReference>
<dbReference type="SUPFAM" id="SSF48452">
    <property type="entry name" value="TPR-like"/>
    <property type="match status" value="3"/>
</dbReference>
<dbReference type="Pfam" id="PF13429">
    <property type="entry name" value="TPR_15"/>
    <property type="match status" value="1"/>
</dbReference>
<evidence type="ECO:0000313" key="3">
    <source>
        <dbReference type="EMBL" id="ASP19182.1"/>
    </source>
</evidence>
<dbReference type="SMART" id="SM00028">
    <property type="entry name" value="TPR"/>
    <property type="match status" value="5"/>
</dbReference>
<reference evidence="3 4" key="1">
    <citation type="submission" date="2017-07" db="EMBL/GenBank/DDBJ databases">
        <title>Genome Sequence of Antarctobacter heliothermus Strain SMS3 Isolated from a culture of the Diatom Skeletonema marinoi.</title>
        <authorList>
            <person name="Topel M."/>
            <person name="Pinder M.I.M."/>
            <person name="Johansson O.N."/>
            <person name="Kourtchenko O."/>
            <person name="Godhe A."/>
            <person name="Clarke A.K."/>
        </authorList>
    </citation>
    <scope>NUCLEOTIDE SEQUENCE [LARGE SCALE GENOMIC DNA]</scope>
    <source>
        <strain evidence="3 4">SMS3</strain>
    </source>
</reference>
<dbReference type="InterPro" id="IPR011990">
    <property type="entry name" value="TPR-like_helical_dom_sf"/>
</dbReference>
<evidence type="ECO:0000256" key="2">
    <source>
        <dbReference type="SAM" id="SignalP"/>
    </source>
</evidence>
<keyword evidence="1" id="KW-0802">TPR repeat</keyword>
<dbReference type="Proteomes" id="UP000203589">
    <property type="component" value="Chromosome"/>
</dbReference>
<feature type="repeat" description="TPR" evidence="1">
    <location>
        <begin position="467"/>
        <end position="500"/>
    </location>
</feature>
<accession>A0A222DZ61</accession>
<evidence type="ECO:0000256" key="1">
    <source>
        <dbReference type="PROSITE-ProRule" id="PRU00339"/>
    </source>
</evidence>
<protein>
    <submittedName>
        <fullName evidence="3">Lipoprotein NlpI</fullName>
    </submittedName>
</protein>
<dbReference type="EMBL" id="CP022540">
    <property type="protein sequence ID" value="ASP19182.1"/>
    <property type="molecule type" value="Genomic_DNA"/>
</dbReference>
<keyword evidence="4" id="KW-1185">Reference proteome</keyword>
<sequence length="574" mass="62688">MTAWTQTVRAGLLAAAFTLPTLVSANGFAGDYLAARQASFLGDYESAAHFYGKALARDPGRPELLERAVLSNISLGEVDRASTYADRLAQEGFASQIAQMAIVARDARGEAFAPVLTAIDEKRGLGPLADGLIKAWAQLGQGDMTTALATFDEVAGIQGLGPFAAYHKAFALASVGDYQTADDLLSSKLGAGMGATRRGIMARAEILSQLDRNGDAIDLLTTAFGNDLDPGLENLRTRLQGNETVPFTHVTSPRDGIAEVFYTLAGALAAEDNQDLTLLYARLAEYLRADHIDAILLSAEVLTQVGQYELAVETYARVPTDHPAFHAAELGRAEALRSDERMEEAIAVLEGLTETHGNMSVVYTTLGDFLRQEERFADAIEAYTTALSKVGEITDRQWFVFYARAISNEREGLWEAAEADFRKALDLNPDQPQVLNYLGYSLVEKQVKLDEALAMIERAVKARPNAGYIVDSLGWVLYRLGRYEEAVPHMEHAAELMPIDPIVNDHLGDVYWAVGREREAEFMWKRALSFVDWEDAAEEADPVRIKRKLEVGLDVVLAEEGAPPLQVADDLGSE</sequence>
<dbReference type="KEGG" id="aht:ANTHELSMS3_00462"/>
<feature type="chain" id="PRO_5012804448" evidence="2">
    <location>
        <begin position="26"/>
        <end position="574"/>
    </location>
</feature>
<name>A0A222DZ61_9RHOB</name>
<evidence type="ECO:0000313" key="4">
    <source>
        <dbReference type="Proteomes" id="UP000203589"/>
    </source>
</evidence>
<keyword evidence="2" id="KW-0732">Signal</keyword>
<proteinExistence type="predicted"/>